<gene>
    <name evidence="2" type="ORF">M0R45_000220</name>
</gene>
<feature type="region of interest" description="Disordered" evidence="1">
    <location>
        <begin position="1"/>
        <end position="32"/>
    </location>
</feature>
<feature type="compositionally biased region" description="Basic and acidic residues" evidence="1">
    <location>
        <begin position="8"/>
        <end position="32"/>
    </location>
</feature>
<accession>A0AAW1VP01</accession>
<comment type="caution">
    <text evidence="2">The sequence shown here is derived from an EMBL/GenBank/DDBJ whole genome shotgun (WGS) entry which is preliminary data.</text>
</comment>
<keyword evidence="3" id="KW-1185">Reference proteome</keyword>
<evidence type="ECO:0000313" key="2">
    <source>
        <dbReference type="EMBL" id="KAK9905381.1"/>
    </source>
</evidence>
<name>A0AAW1VP01_RUBAR</name>
<dbReference type="AlphaFoldDB" id="A0AAW1VP01"/>
<dbReference type="Proteomes" id="UP001457282">
    <property type="component" value="Unassembled WGS sequence"/>
</dbReference>
<feature type="region of interest" description="Disordered" evidence="1">
    <location>
        <begin position="94"/>
        <end position="120"/>
    </location>
</feature>
<sequence length="170" mass="19696">MGFPSLRDIQDEQIKIKERQPTRNKDHSEDPVITKSDGKILLSSFLPSKPYQPQYQLSQPLLRWHLKEKEVHLLGLLQELLRFFRPSLRDIQMQQKGKQQQSLSHSPKTKTTGFSVTNSQGLPLDSSGLNRWFKPEVDAPSSIRSIQIEEKAMKDLRRFYNSVKVVKNPS</sequence>
<evidence type="ECO:0000256" key="1">
    <source>
        <dbReference type="SAM" id="MobiDB-lite"/>
    </source>
</evidence>
<feature type="compositionally biased region" description="Polar residues" evidence="1">
    <location>
        <begin position="102"/>
        <end position="120"/>
    </location>
</feature>
<organism evidence="2 3">
    <name type="scientific">Rubus argutus</name>
    <name type="common">Southern blackberry</name>
    <dbReference type="NCBI Taxonomy" id="59490"/>
    <lineage>
        <taxon>Eukaryota</taxon>
        <taxon>Viridiplantae</taxon>
        <taxon>Streptophyta</taxon>
        <taxon>Embryophyta</taxon>
        <taxon>Tracheophyta</taxon>
        <taxon>Spermatophyta</taxon>
        <taxon>Magnoliopsida</taxon>
        <taxon>eudicotyledons</taxon>
        <taxon>Gunneridae</taxon>
        <taxon>Pentapetalae</taxon>
        <taxon>rosids</taxon>
        <taxon>fabids</taxon>
        <taxon>Rosales</taxon>
        <taxon>Rosaceae</taxon>
        <taxon>Rosoideae</taxon>
        <taxon>Rosoideae incertae sedis</taxon>
        <taxon>Rubus</taxon>
    </lineage>
</organism>
<dbReference type="EMBL" id="JBEDUW010000140">
    <property type="protein sequence ID" value="KAK9905381.1"/>
    <property type="molecule type" value="Genomic_DNA"/>
</dbReference>
<proteinExistence type="predicted"/>
<evidence type="ECO:0000313" key="3">
    <source>
        <dbReference type="Proteomes" id="UP001457282"/>
    </source>
</evidence>
<reference evidence="2 3" key="1">
    <citation type="journal article" date="2023" name="G3 (Bethesda)">
        <title>A chromosome-length genome assembly and annotation of blackberry (Rubus argutus, cv. 'Hillquist').</title>
        <authorList>
            <person name="Bruna T."/>
            <person name="Aryal R."/>
            <person name="Dudchenko O."/>
            <person name="Sargent D.J."/>
            <person name="Mead D."/>
            <person name="Buti M."/>
            <person name="Cavallini A."/>
            <person name="Hytonen T."/>
            <person name="Andres J."/>
            <person name="Pham M."/>
            <person name="Weisz D."/>
            <person name="Mascagni F."/>
            <person name="Usai G."/>
            <person name="Natali L."/>
            <person name="Bassil N."/>
            <person name="Fernandez G.E."/>
            <person name="Lomsadze A."/>
            <person name="Armour M."/>
            <person name="Olukolu B."/>
            <person name="Poorten T."/>
            <person name="Britton C."/>
            <person name="Davik J."/>
            <person name="Ashrafi H."/>
            <person name="Aiden E.L."/>
            <person name="Borodovsky M."/>
            <person name="Worthington M."/>
        </authorList>
    </citation>
    <scope>NUCLEOTIDE SEQUENCE [LARGE SCALE GENOMIC DNA]</scope>
    <source>
        <strain evidence="2">PI 553951</strain>
    </source>
</reference>
<protein>
    <submittedName>
        <fullName evidence="2">Uncharacterized protein</fullName>
    </submittedName>
</protein>